<dbReference type="OrthoDB" id="9809733at2"/>
<dbReference type="InterPro" id="IPR050553">
    <property type="entry name" value="Thioredoxin_ResA/DsbE_sf"/>
</dbReference>
<dbReference type="Pfam" id="PF00578">
    <property type="entry name" value="AhpC-TSA"/>
    <property type="match status" value="1"/>
</dbReference>
<dbReference type="InterPro" id="IPR036249">
    <property type="entry name" value="Thioredoxin-like_sf"/>
</dbReference>
<dbReference type="SUPFAM" id="SSF52833">
    <property type="entry name" value="Thioredoxin-like"/>
    <property type="match status" value="1"/>
</dbReference>
<dbReference type="AlphaFoldDB" id="A0A6N8I2Q6"/>
<reference evidence="2 3" key="1">
    <citation type="submission" date="2019-09" db="EMBL/GenBank/DDBJ databases">
        <title>Genome sequence of Clostridium sp. EA1.</title>
        <authorList>
            <person name="Poehlein A."/>
            <person name="Bengelsdorf F.R."/>
            <person name="Daniel R."/>
        </authorList>
    </citation>
    <scope>NUCLEOTIDE SEQUENCE [LARGE SCALE GENOMIC DNA]</scope>
    <source>
        <strain evidence="2 3">EA1</strain>
    </source>
</reference>
<comment type="caution">
    <text evidence="2">The sequence shown here is derived from an EMBL/GenBank/DDBJ whole genome shotgun (WGS) entry which is preliminary data.</text>
</comment>
<accession>A0A6N8I2Q6</accession>
<dbReference type="GO" id="GO:0016209">
    <property type="term" value="F:antioxidant activity"/>
    <property type="evidence" value="ECO:0007669"/>
    <property type="project" value="InterPro"/>
</dbReference>
<dbReference type="InterPro" id="IPR000866">
    <property type="entry name" value="AhpC/TSA"/>
</dbReference>
<dbReference type="PANTHER" id="PTHR42852:SF17">
    <property type="entry name" value="THIOREDOXIN-LIKE PROTEIN HI_1115"/>
    <property type="match status" value="1"/>
</dbReference>
<protein>
    <submittedName>
        <fullName evidence="2">Thiol-disulfide oxidoreductase ResA</fullName>
    </submittedName>
</protein>
<name>A0A6N8I2Q6_9FIRM</name>
<gene>
    <name evidence="2" type="primary">resA</name>
    <name evidence="2" type="ORF">CAFE_29610</name>
</gene>
<proteinExistence type="predicted"/>
<dbReference type="InterPro" id="IPR013766">
    <property type="entry name" value="Thioredoxin_domain"/>
</dbReference>
<evidence type="ECO:0000259" key="1">
    <source>
        <dbReference type="PROSITE" id="PS51352"/>
    </source>
</evidence>
<dbReference type="Proteomes" id="UP000469440">
    <property type="component" value="Unassembled WGS sequence"/>
</dbReference>
<dbReference type="GO" id="GO:0016491">
    <property type="term" value="F:oxidoreductase activity"/>
    <property type="evidence" value="ECO:0007669"/>
    <property type="project" value="InterPro"/>
</dbReference>
<organism evidence="2 3">
    <name type="scientific">Caproicibacter fermentans</name>
    <dbReference type="NCBI Taxonomy" id="2576756"/>
    <lineage>
        <taxon>Bacteria</taxon>
        <taxon>Bacillati</taxon>
        <taxon>Bacillota</taxon>
        <taxon>Clostridia</taxon>
        <taxon>Eubacteriales</taxon>
        <taxon>Acutalibacteraceae</taxon>
        <taxon>Caproicibacter</taxon>
    </lineage>
</organism>
<feature type="domain" description="Thioredoxin" evidence="1">
    <location>
        <begin position="57"/>
        <end position="198"/>
    </location>
</feature>
<dbReference type="RefSeq" id="WP_066646706.1">
    <property type="nucleotide sequence ID" value="NZ_VWXL01000084.1"/>
</dbReference>
<sequence length="200" mass="21599">MNRAWKTALLTAAFAAVLGGAYFAYTGLSARYRPESDLPVSSAPTSSQSAAGASQAASSAVEAPDFTVYDADSNAVHLSDFKGKPVVLNFWASWCYYCKQEMPEFNQVYGEEKDRVQFLFVNWTDGRQETQEKGEAFLKQNGYDFPAYYDLNQEAVSAYGLTGIPATFFIRADGTVAAGSPGAMDGDALKKGIELILSGS</sequence>
<dbReference type="PROSITE" id="PS51352">
    <property type="entry name" value="THIOREDOXIN_2"/>
    <property type="match status" value="1"/>
</dbReference>
<dbReference type="Gene3D" id="3.40.30.10">
    <property type="entry name" value="Glutaredoxin"/>
    <property type="match status" value="1"/>
</dbReference>
<dbReference type="EMBL" id="VWXL01000084">
    <property type="protein sequence ID" value="MVB12229.1"/>
    <property type="molecule type" value="Genomic_DNA"/>
</dbReference>
<dbReference type="CDD" id="cd02966">
    <property type="entry name" value="TlpA_like_family"/>
    <property type="match status" value="1"/>
</dbReference>
<evidence type="ECO:0000313" key="3">
    <source>
        <dbReference type="Proteomes" id="UP000469440"/>
    </source>
</evidence>
<evidence type="ECO:0000313" key="2">
    <source>
        <dbReference type="EMBL" id="MVB12229.1"/>
    </source>
</evidence>
<dbReference type="PANTHER" id="PTHR42852">
    <property type="entry name" value="THIOL:DISULFIDE INTERCHANGE PROTEIN DSBE"/>
    <property type="match status" value="1"/>
</dbReference>
<keyword evidence="3" id="KW-1185">Reference proteome</keyword>